<dbReference type="CDD" id="cd14014">
    <property type="entry name" value="STKc_PknB_like"/>
    <property type="match status" value="1"/>
</dbReference>
<dbReference type="Gene3D" id="3.30.200.20">
    <property type="entry name" value="Phosphorylase Kinase, domain 1"/>
    <property type="match status" value="1"/>
</dbReference>
<dbReference type="Pfam" id="PF13424">
    <property type="entry name" value="TPR_12"/>
    <property type="match status" value="2"/>
</dbReference>
<sequence length="923" mass="101531">MSTAVERWRRLQEMFETLIELPSDARAEWLAALPDPDDLKREALALVAADEDAAASITRGVGAVAAAADAQPSPAIGLKLGPYRLLAEIGSGGMGTVFLAERADAEFDRQVAIKVIRGLPTRDAAERLRRERQILANLEHPHIAGLLDGGTTADGQPYLVMEYVDGEPVTRWCRENHKSTTARLELFRKVCLAIQYAHQRLVIHRDLKPANVLVRRDGEPAVLDFGIAKLLDPHASGPGVEATGAYWFTPTYASPEQRRGEPVNTATDVFALGLLLYEMLAERVPPTDAQGHLAVAGLRDETGRVVPRELALIIGRATHPEPSRRYASPEALSEDIRRYLRGRPVLAAPDSLVYRTRKMLTRHPLTFAALTLAVLAVAASTWRLTAERDRALRAEAKAQRESTTTRHVLDYLASLFEAASPEHAGNKPLSPRELIDIGRREVDTRLAGEPAQRARLLGVFGRIYSELGAPEQSAEAIRAAADLEKQYGTREQYARYLYDLGYSLNLAEQPEQAAPVLEEAVRELAAAAPDDATERAGALSTLALAQARNGDKSKALTTALEARALAVDANVEDETVRSRVWTALAEVYRRSGNLKAAEESTQQAIDILRRTLPADSPEVMSANGFMTEVYVAQGRPADAERLLREMLRVRLKTLDPGSAWAITVRNNLGEALYLQGKLFEAIEQFRENLEYLRREGDYDSASYSISLNNLASLTEQTEDYAKAAELFREVLQRSTPKSGEAASPRLPTFRQNLGRCLMLSGKLDEAYPLLERPIENSTDLELESGRRLLHLAEWMRRKTRLADALRYADQASAAFLTVLPAEHPRQGAVARIRGLTLADMGRTDEAIVAMRRAVELLAKGMGEEANVTLDAKVQLASLLAQKGQRDEAGAIAAAIAAPIDRRFVDTSPLRRQFGALQTRLHGT</sequence>
<keyword evidence="3" id="KW-0418">Kinase</keyword>
<dbReference type="EMBL" id="JAOVZO020000020">
    <property type="protein sequence ID" value="MDC8015061.1"/>
    <property type="molecule type" value="Genomic_DNA"/>
</dbReference>
<evidence type="ECO:0000256" key="2">
    <source>
        <dbReference type="ARBA" id="ARBA00022741"/>
    </source>
</evidence>
<dbReference type="SMART" id="SM00028">
    <property type="entry name" value="TPR"/>
    <property type="match status" value="8"/>
</dbReference>
<protein>
    <submittedName>
        <fullName evidence="9">Tetratricopeptide repeat protein</fullName>
    </submittedName>
</protein>
<evidence type="ECO:0000256" key="1">
    <source>
        <dbReference type="ARBA" id="ARBA00022679"/>
    </source>
</evidence>
<name>A0A9X3YRL9_9GAMM</name>
<dbReference type="PROSITE" id="PS50005">
    <property type="entry name" value="TPR"/>
    <property type="match status" value="1"/>
</dbReference>
<dbReference type="InterPro" id="IPR000719">
    <property type="entry name" value="Prot_kinase_dom"/>
</dbReference>
<feature type="repeat" description="TPR" evidence="5">
    <location>
        <begin position="578"/>
        <end position="611"/>
    </location>
</feature>
<dbReference type="GO" id="GO:0005524">
    <property type="term" value="F:ATP binding"/>
    <property type="evidence" value="ECO:0007669"/>
    <property type="project" value="UniProtKB-UniRule"/>
</dbReference>
<proteinExistence type="predicted"/>
<dbReference type="PANTHER" id="PTHR43289:SF34">
    <property type="entry name" value="SERINE_THREONINE-PROTEIN KINASE YBDM-RELATED"/>
    <property type="match status" value="1"/>
</dbReference>
<keyword evidence="5" id="KW-0802">TPR repeat</keyword>
<evidence type="ECO:0000256" key="7">
    <source>
        <dbReference type="SAM" id="Phobius"/>
    </source>
</evidence>
<feature type="binding site" evidence="6">
    <location>
        <position position="114"/>
    </location>
    <ligand>
        <name>ATP</name>
        <dbReference type="ChEBI" id="CHEBI:30616"/>
    </ligand>
</feature>
<evidence type="ECO:0000256" key="4">
    <source>
        <dbReference type="ARBA" id="ARBA00022840"/>
    </source>
</evidence>
<dbReference type="Pfam" id="PF00069">
    <property type="entry name" value="Pkinase"/>
    <property type="match status" value="1"/>
</dbReference>
<dbReference type="Gene3D" id="1.10.510.10">
    <property type="entry name" value="Transferase(Phosphotransferase) domain 1"/>
    <property type="match status" value="1"/>
</dbReference>
<reference evidence="9" key="1">
    <citation type="submission" date="2023-02" db="EMBL/GenBank/DDBJ databases">
        <title>Tahibacter soli sp. nov. isolated from soil.</title>
        <authorList>
            <person name="Baek J.H."/>
            <person name="Lee J.K."/>
            <person name="Choi D.G."/>
            <person name="Jeon C.O."/>
        </authorList>
    </citation>
    <scope>NUCLEOTIDE SEQUENCE</scope>
    <source>
        <strain evidence="9">BL</strain>
    </source>
</reference>
<feature type="transmembrane region" description="Helical" evidence="7">
    <location>
        <begin position="365"/>
        <end position="384"/>
    </location>
</feature>
<evidence type="ECO:0000313" key="9">
    <source>
        <dbReference type="EMBL" id="MDC8015061.1"/>
    </source>
</evidence>
<dbReference type="AlphaFoldDB" id="A0A9X3YRL9"/>
<keyword evidence="2 6" id="KW-0547">Nucleotide-binding</keyword>
<dbReference type="InterPro" id="IPR011009">
    <property type="entry name" value="Kinase-like_dom_sf"/>
</dbReference>
<keyword evidence="1" id="KW-0808">Transferase</keyword>
<keyword evidence="7" id="KW-0472">Membrane</keyword>
<dbReference type="Gene3D" id="1.25.40.10">
    <property type="entry name" value="Tetratricopeptide repeat domain"/>
    <property type="match status" value="3"/>
</dbReference>
<dbReference type="InterPro" id="IPR019734">
    <property type="entry name" value="TPR_rpt"/>
</dbReference>
<feature type="domain" description="Protein kinase" evidence="8">
    <location>
        <begin position="83"/>
        <end position="340"/>
    </location>
</feature>
<dbReference type="PROSITE" id="PS00108">
    <property type="entry name" value="PROTEIN_KINASE_ST"/>
    <property type="match status" value="1"/>
</dbReference>
<dbReference type="PANTHER" id="PTHR43289">
    <property type="entry name" value="MITOGEN-ACTIVATED PROTEIN KINASE KINASE KINASE 20-RELATED"/>
    <property type="match status" value="1"/>
</dbReference>
<dbReference type="PROSITE" id="PS50011">
    <property type="entry name" value="PROTEIN_KINASE_DOM"/>
    <property type="match status" value="1"/>
</dbReference>
<dbReference type="GO" id="GO:0004674">
    <property type="term" value="F:protein serine/threonine kinase activity"/>
    <property type="evidence" value="ECO:0007669"/>
    <property type="project" value="TreeGrafter"/>
</dbReference>
<dbReference type="InterPro" id="IPR011990">
    <property type="entry name" value="TPR-like_helical_dom_sf"/>
</dbReference>
<keyword evidence="4 6" id="KW-0067">ATP-binding</keyword>
<evidence type="ECO:0000256" key="6">
    <source>
        <dbReference type="PROSITE-ProRule" id="PRU10141"/>
    </source>
</evidence>
<keyword evidence="7" id="KW-0812">Transmembrane</keyword>
<gene>
    <name evidence="9" type="ORF">OD750_021155</name>
</gene>
<keyword evidence="10" id="KW-1185">Reference proteome</keyword>
<evidence type="ECO:0000313" key="10">
    <source>
        <dbReference type="Proteomes" id="UP001139971"/>
    </source>
</evidence>
<dbReference type="SUPFAM" id="SSF56112">
    <property type="entry name" value="Protein kinase-like (PK-like)"/>
    <property type="match status" value="1"/>
</dbReference>
<evidence type="ECO:0000256" key="3">
    <source>
        <dbReference type="ARBA" id="ARBA00022777"/>
    </source>
</evidence>
<accession>A0A9X3YRL9</accession>
<dbReference type="InterPro" id="IPR008271">
    <property type="entry name" value="Ser/Thr_kinase_AS"/>
</dbReference>
<dbReference type="SMART" id="SM00220">
    <property type="entry name" value="S_TKc"/>
    <property type="match status" value="1"/>
</dbReference>
<evidence type="ECO:0000256" key="5">
    <source>
        <dbReference type="PROSITE-ProRule" id="PRU00339"/>
    </source>
</evidence>
<dbReference type="RefSeq" id="WP_263544088.1">
    <property type="nucleotide sequence ID" value="NZ_JAOVZO020000020.1"/>
</dbReference>
<keyword evidence="7" id="KW-1133">Transmembrane helix</keyword>
<dbReference type="PROSITE" id="PS00107">
    <property type="entry name" value="PROTEIN_KINASE_ATP"/>
    <property type="match status" value="1"/>
</dbReference>
<dbReference type="SUPFAM" id="SSF48452">
    <property type="entry name" value="TPR-like"/>
    <property type="match status" value="3"/>
</dbReference>
<dbReference type="InterPro" id="IPR017441">
    <property type="entry name" value="Protein_kinase_ATP_BS"/>
</dbReference>
<evidence type="ECO:0000259" key="8">
    <source>
        <dbReference type="PROSITE" id="PS50011"/>
    </source>
</evidence>
<dbReference type="Proteomes" id="UP001139971">
    <property type="component" value="Unassembled WGS sequence"/>
</dbReference>
<comment type="caution">
    <text evidence="9">The sequence shown here is derived from an EMBL/GenBank/DDBJ whole genome shotgun (WGS) entry which is preliminary data.</text>
</comment>
<organism evidence="9 10">
    <name type="scientific">Tahibacter soli</name>
    <dbReference type="NCBI Taxonomy" id="2983605"/>
    <lineage>
        <taxon>Bacteria</taxon>
        <taxon>Pseudomonadati</taxon>
        <taxon>Pseudomonadota</taxon>
        <taxon>Gammaproteobacteria</taxon>
        <taxon>Lysobacterales</taxon>
        <taxon>Rhodanobacteraceae</taxon>
        <taxon>Tahibacter</taxon>
    </lineage>
</organism>